<feature type="compositionally biased region" description="Polar residues" evidence="6">
    <location>
        <begin position="366"/>
        <end position="382"/>
    </location>
</feature>
<dbReference type="PRINTS" id="PR01217">
    <property type="entry name" value="PRICHEXTENSN"/>
</dbReference>
<keyword evidence="3" id="KW-0805">Transcription regulation</keyword>
<comment type="subcellular location">
    <subcellularLocation>
        <location evidence="1">Nucleus</location>
    </subcellularLocation>
</comment>
<dbReference type="SUPFAM" id="SSF47113">
    <property type="entry name" value="Histone-fold"/>
    <property type="match status" value="1"/>
</dbReference>
<feature type="compositionally biased region" description="Low complexity" evidence="6">
    <location>
        <begin position="122"/>
        <end position="136"/>
    </location>
</feature>
<name>A0AA86SPH8_9FABA</name>
<feature type="compositionally biased region" description="Low complexity" evidence="6">
    <location>
        <begin position="67"/>
        <end position="80"/>
    </location>
</feature>
<feature type="region of interest" description="Disordered" evidence="6">
    <location>
        <begin position="241"/>
        <end position="382"/>
    </location>
</feature>
<dbReference type="Gramene" id="rna-AYBTSS11_LOCUS22060">
    <property type="protein sequence ID" value="CAJ1969057.1"/>
    <property type="gene ID" value="gene-AYBTSS11_LOCUS22060"/>
</dbReference>
<evidence type="ECO:0000256" key="2">
    <source>
        <dbReference type="ARBA" id="ARBA00007530"/>
    </source>
</evidence>
<feature type="compositionally biased region" description="Pro residues" evidence="6">
    <location>
        <begin position="21"/>
        <end position="34"/>
    </location>
</feature>
<feature type="domain" description="Transcription initiation factor TFIID subunit 12" evidence="7">
    <location>
        <begin position="472"/>
        <end position="528"/>
    </location>
</feature>
<accession>A0AA86SPH8</accession>
<evidence type="ECO:0000313" key="9">
    <source>
        <dbReference type="Proteomes" id="UP001189624"/>
    </source>
</evidence>
<dbReference type="Gene3D" id="1.10.20.10">
    <property type="entry name" value="Histone, subunit A"/>
    <property type="match status" value="1"/>
</dbReference>
<evidence type="ECO:0000259" key="7">
    <source>
        <dbReference type="Pfam" id="PF03847"/>
    </source>
</evidence>
<keyword evidence="9" id="KW-1185">Reference proteome</keyword>
<proteinExistence type="inferred from homology"/>
<dbReference type="PANTHER" id="PTHR12264">
    <property type="entry name" value="TRANSCRIPTION INITIATION FACTOR TFIID SUBUNIT 12"/>
    <property type="match status" value="1"/>
</dbReference>
<evidence type="ECO:0000256" key="1">
    <source>
        <dbReference type="ARBA" id="ARBA00004123"/>
    </source>
</evidence>
<dbReference type="AlphaFoldDB" id="A0AA86SPH8"/>
<feature type="compositionally biased region" description="Polar residues" evidence="6">
    <location>
        <begin position="1"/>
        <end position="13"/>
    </location>
</feature>
<keyword evidence="4" id="KW-0804">Transcription</keyword>
<dbReference type="GO" id="GO:0003677">
    <property type="term" value="F:DNA binding"/>
    <property type="evidence" value="ECO:0007669"/>
    <property type="project" value="TreeGrafter"/>
</dbReference>
<dbReference type="InterPro" id="IPR003228">
    <property type="entry name" value="TFIID_TAF12_dom"/>
</dbReference>
<comment type="similarity">
    <text evidence="2">Belongs to the TAF12 family.</text>
</comment>
<feature type="compositionally biased region" description="Low complexity" evidence="6">
    <location>
        <begin position="300"/>
        <end position="327"/>
    </location>
</feature>
<feature type="compositionally biased region" description="Low complexity" evidence="6">
    <location>
        <begin position="146"/>
        <end position="162"/>
    </location>
</feature>
<evidence type="ECO:0000313" key="8">
    <source>
        <dbReference type="EMBL" id="CAJ1969057.1"/>
    </source>
</evidence>
<feature type="compositionally biased region" description="Polar residues" evidence="6">
    <location>
        <begin position="284"/>
        <end position="297"/>
    </location>
</feature>
<gene>
    <name evidence="8" type="ORF">AYBTSS11_LOCUS22060</name>
</gene>
<dbReference type="Pfam" id="PF03847">
    <property type="entry name" value="TFIID_20kDa"/>
    <property type="match status" value="1"/>
</dbReference>
<evidence type="ECO:0000256" key="3">
    <source>
        <dbReference type="ARBA" id="ARBA00023015"/>
    </source>
</evidence>
<feature type="compositionally biased region" description="Polar residues" evidence="6">
    <location>
        <begin position="246"/>
        <end position="274"/>
    </location>
</feature>
<evidence type="ECO:0000256" key="5">
    <source>
        <dbReference type="ARBA" id="ARBA00023242"/>
    </source>
</evidence>
<evidence type="ECO:0000256" key="4">
    <source>
        <dbReference type="ARBA" id="ARBA00023163"/>
    </source>
</evidence>
<dbReference type="EMBL" id="OY731404">
    <property type="protein sequence ID" value="CAJ1969057.1"/>
    <property type="molecule type" value="Genomic_DNA"/>
</dbReference>
<dbReference type="GO" id="GO:0000124">
    <property type="term" value="C:SAGA complex"/>
    <property type="evidence" value="ECO:0007669"/>
    <property type="project" value="InterPro"/>
</dbReference>
<dbReference type="GO" id="GO:0051123">
    <property type="term" value="P:RNA polymerase II preinitiation complex assembly"/>
    <property type="evidence" value="ECO:0007669"/>
    <property type="project" value="TreeGrafter"/>
</dbReference>
<dbReference type="GO" id="GO:0005669">
    <property type="term" value="C:transcription factor TFIID complex"/>
    <property type="evidence" value="ECO:0007669"/>
    <property type="project" value="InterPro"/>
</dbReference>
<dbReference type="InterPro" id="IPR009072">
    <property type="entry name" value="Histone-fold"/>
</dbReference>
<protein>
    <recommendedName>
        <fullName evidence="7">Transcription initiation factor TFIID subunit 12 domain-containing protein</fullName>
    </recommendedName>
</protein>
<organism evidence="8 9">
    <name type="scientific">Sphenostylis stenocarpa</name>
    <dbReference type="NCBI Taxonomy" id="92480"/>
    <lineage>
        <taxon>Eukaryota</taxon>
        <taxon>Viridiplantae</taxon>
        <taxon>Streptophyta</taxon>
        <taxon>Embryophyta</taxon>
        <taxon>Tracheophyta</taxon>
        <taxon>Spermatophyta</taxon>
        <taxon>Magnoliopsida</taxon>
        <taxon>eudicotyledons</taxon>
        <taxon>Gunneridae</taxon>
        <taxon>Pentapetalae</taxon>
        <taxon>rosids</taxon>
        <taxon>fabids</taxon>
        <taxon>Fabales</taxon>
        <taxon>Fabaceae</taxon>
        <taxon>Papilionoideae</taxon>
        <taxon>50 kb inversion clade</taxon>
        <taxon>NPAAA clade</taxon>
        <taxon>indigoferoid/millettioid clade</taxon>
        <taxon>Phaseoleae</taxon>
        <taxon>Sphenostylis</taxon>
    </lineage>
</organism>
<feature type="compositionally biased region" description="Polar residues" evidence="6">
    <location>
        <begin position="185"/>
        <end position="214"/>
    </location>
</feature>
<dbReference type="Proteomes" id="UP001189624">
    <property type="component" value="Chromosome 7"/>
</dbReference>
<feature type="compositionally biased region" description="Pro residues" evidence="6">
    <location>
        <begin position="41"/>
        <end position="66"/>
    </location>
</feature>
<keyword evidence="5" id="KW-0539">Nucleus</keyword>
<dbReference type="CDD" id="cd07981">
    <property type="entry name" value="HFD_TAF12"/>
    <property type="match status" value="1"/>
</dbReference>
<evidence type="ECO:0000256" key="6">
    <source>
        <dbReference type="SAM" id="MobiDB-lite"/>
    </source>
</evidence>
<dbReference type="GO" id="GO:0017025">
    <property type="term" value="F:TBP-class protein binding"/>
    <property type="evidence" value="ECO:0007669"/>
    <property type="project" value="TreeGrafter"/>
</dbReference>
<feature type="region of interest" description="Disordered" evidence="6">
    <location>
        <begin position="1"/>
        <end position="214"/>
    </location>
</feature>
<feature type="compositionally biased region" description="Polar residues" evidence="6">
    <location>
        <begin position="344"/>
        <end position="360"/>
    </location>
</feature>
<dbReference type="PANTHER" id="PTHR12264:SF21">
    <property type="entry name" value="TRANSCRIPTION INITIATION FACTOR TFIID SUBUNIT 12"/>
    <property type="match status" value="1"/>
</dbReference>
<reference evidence="8" key="1">
    <citation type="submission" date="2023-10" db="EMBL/GenBank/DDBJ databases">
        <authorList>
            <person name="Domelevo Entfellner J.-B."/>
        </authorList>
    </citation>
    <scope>NUCLEOTIDE SEQUENCE</scope>
</reference>
<dbReference type="InterPro" id="IPR037794">
    <property type="entry name" value="TAF12"/>
</dbReference>
<sequence length="625" mass="66212">MDSQPPATGSTGRSAVEASQPQPPKPAPPLPPPSTSSTPPISAPPHTSPNPNPNPSPNPTQAPNPKPATTTPPQSRPPQSFNRSLPPSQPQFPHFTSASPPPSAPGGPAAPRGGMAIGVPAHHQSPSPPFSSSFGQHFGGLGRTGVSVAESTSNSSTSQVRTPVQGMGMLGSQMRPGGIAAHQQRPVQSSLRPPSSAPNNQPGGSQGSLNALQTSKMAGFGSAWRKGVLPSLRVSFQGHGIMRPSSVGSPATPSQGSSQSVQSLNQPWLSSGSQGKPPLPSPAYRQQLNPQSIQQRSHIPPQQQSTPSSSQQQQQQQQPPLLSNQSQEHFGQPPPSRAPLHLPHQQQVMRLQGPGNQKPSSLVAAQASTVQPGSQSRLTNADTDESCNSILSKRSIHELVNQVLRPREEFKASVLNSAPLIMSCLFTTISVPTFKASVLNSAPLIMSCLFTAISVPALKASDLIFLVWFALVDPLEKLDPEVADILVDIAENFLESIIRSGCSLAKHRKSTTLEAKDILLHLEKNWNMSLPGFGGDEIKSYRRQITSDIHKERLAAIKKSMAATEAAHAKGSAGQASGSAKGSAHQMIFHNLSNGQNLETLQNQIRGVKVNVNHPVSRNRKEKSK</sequence>
<dbReference type="GO" id="GO:0046982">
    <property type="term" value="F:protein heterodimerization activity"/>
    <property type="evidence" value="ECO:0007669"/>
    <property type="project" value="InterPro"/>
</dbReference>